<name>A0A8J7TM52_9BACT</name>
<evidence type="ECO:0000313" key="2">
    <source>
        <dbReference type="EMBL" id="MBN8661765.1"/>
    </source>
</evidence>
<keyword evidence="1" id="KW-1133">Transmembrane helix</keyword>
<feature type="transmembrane region" description="Helical" evidence="1">
    <location>
        <begin position="6"/>
        <end position="22"/>
    </location>
</feature>
<keyword evidence="1" id="KW-0812">Transmembrane</keyword>
<dbReference type="Proteomes" id="UP000664277">
    <property type="component" value="Unassembled WGS sequence"/>
</dbReference>
<gene>
    <name evidence="2" type="ORF">J0M35_15470</name>
</gene>
<sequence length="77" mass="8511">MHIDLASLIVAVIIVYIILQVLRRASAMVVNMVLFILLLAILMPYETRSLVSGLAGLIVELLHRLMYVFSGAFAPGR</sequence>
<dbReference type="AlphaFoldDB" id="A0A8J7TM52"/>
<accession>A0A8J7TM52</accession>
<organism evidence="2 3">
    <name type="scientific">Candidatus Obscuribacter phosphatis</name>
    <dbReference type="NCBI Taxonomy" id="1906157"/>
    <lineage>
        <taxon>Bacteria</taxon>
        <taxon>Bacillati</taxon>
        <taxon>Candidatus Melainabacteria</taxon>
        <taxon>Candidatus Obscuribacterales</taxon>
        <taxon>Candidatus Obscuribacteraceae</taxon>
        <taxon>Candidatus Obscuribacter</taxon>
    </lineage>
</organism>
<dbReference type="EMBL" id="JAFLCK010000024">
    <property type="protein sequence ID" value="MBN8661765.1"/>
    <property type="molecule type" value="Genomic_DNA"/>
</dbReference>
<protein>
    <submittedName>
        <fullName evidence="2">Uncharacterized protein</fullName>
    </submittedName>
</protein>
<proteinExistence type="predicted"/>
<reference evidence="2" key="1">
    <citation type="submission" date="2021-02" db="EMBL/GenBank/DDBJ databases">
        <title>Genome-Resolved Metagenomics of a Microbial Community Performing Photosynthetic Biological Nutrient Removal.</title>
        <authorList>
            <person name="Mcdaniel E.A."/>
        </authorList>
    </citation>
    <scope>NUCLEOTIDE SEQUENCE</scope>
    <source>
        <strain evidence="2">UWPOB_OBS1</strain>
    </source>
</reference>
<evidence type="ECO:0000256" key="1">
    <source>
        <dbReference type="SAM" id="Phobius"/>
    </source>
</evidence>
<feature type="transmembrane region" description="Helical" evidence="1">
    <location>
        <begin position="51"/>
        <end position="74"/>
    </location>
</feature>
<comment type="caution">
    <text evidence="2">The sequence shown here is derived from an EMBL/GenBank/DDBJ whole genome shotgun (WGS) entry which is preliminary data.</text>
</comment>
<evidence type="ECO:0000313" key="3">
    <source>
        <dbReference type="Proteomes" id="UP000664277"/>
    </source>
</evidence>
<feature type="transmembrane region" description="Helical" evidence="1">
    <location>
        <begin position="29"/>
        <end position="45"/>
    </location>
</feature>
<keyword evidence="1" id="KW-0472">Membrane</keyword>